<evidence type="ECO:0000256" key="4">
    <source>
        <dbReference type="PROSITE-ProRule" id="PRU00091"/>
    </source>
</evidence>
<dbReference type="GO" id="GO:0008270">
    <property type="term" value="F:zinc ion binding"/>
    <property type="evidence" value="ECO:0007669"/>
    <property type="project" value="UniProtKB-KW"/>
</dbReference>
<dbReference type="Proteomes" id="UP000077051">
    <property type="component" value="Unassembled WGS sequence"/>
</dbReference>
<dbReference type="VEuPathDB" id="FungiDB:MUCCIDRAFT_19365"/>
<dbReference type="AlphaFoldDB" id="A0A168PPH4"/>
<feature type="domain" description="FYVE-type" evidence="5">
    <location>
        <begin position="4"/>
        <end position="60"/>
    </location>
</feature>
<feature type="non-terminal residue" evidence="6">
    <location>
        <position position="1"/>
    </location>
</feature>
<organism evidence="6 7">
    <name type="scientific">Mucor lusitanicus CBS 277.49</name>
    <dbReference type="NCBI Taxonomy" id="747725"/>
    <lineage>
        <taxon>Eukaryota</taxon>
        <taxon>Fungi</taxon>
        <taxon>Fungi incertae sedis</taxon>
        <taxon>Mucoromycota</taxon>
        <taxon>Mucoromycotina</taxon>
        <taxon>Mucoromycetes</taxon>
        <taxon>Mucorales</taxon>
        <taxon>Mucorineae</taxon>
        <taxon>Mucoraceae</taxon>
        <taxon>Mucor</taxon>
    </lineage>
</organism>
<proteinExistence type="predicted"/>
<keyword evidence="3" id="KW-0862">Zinc</keyword>
<evidence type="ECO:0000313" key="6">
    <source>
        <dbReference type="EMBL" id="OAD08025.1"/>
    </source>
</evidence>
<keyword evidence="7" id="KW-1185">Reference proteome</keyword>
<dbReference type="GO" id="GO:0031410">
    <property type="term" value="C:cytoplasmic vesicle"/>
    <property type="evidence" value="ECO:0007669"/>
    <property type="project" value="TreeGrafter"/>
</dbReference>
<dbReference type="InterPro" id="IPR011011">
    <property type="entry name" value="Znf_FYVE_PHD"/>
</dbReference>
<dbReference type="PROSITE" id="PS50178">
    <property type="entry name" value="ZF_FYVE"/>
    <property type="match status" value="1"/>
</dbReference>
<dbReference type="OrthoDB" id="2279132at2759"/>
<dbReference type="GO" id="GO:0012506">
    <property type="term" value="C:vesicle membrane"/>
    <property type="evidence" value="ECO:0007669"/>
    <property type="project" value="TreeGrafter"/>
</dbReference>
<keyword evidence="2 4" id="KW-0863">Zinc-finger</keyword>
<evidence type="ECO:0000259" key="5">
    <source>
        <dbReference type="PROSITE" id="PS50178"/>
    </source>
</evidence>
<dbReference type="InterPro" id="IPR043548">
    <property type="entry name" value="PIKfyve"/>
</dbReference>
<dbReference type="GO" id="GO:0052810">
    <property type="term" value="F:1-phosphatidylinositol-5-kinase activity"/>
    <property type="evidence" value="ECO:0007669"/>
    <property type="project" value="TreeGrafter"/>
</dbReference>
<dbReference type="Pfam" id="PF01363">
    <property type="entry name" value="FYVE"/>
    <property type="match status" value="1"/>
</dbReference>
<evidence type="ECO:0000256" key="1">
    <source>
        <dbReference type="ARBA" id="ARBA00022723"/>
    </source>
</evidence>
<dbReference type="EMBL" id="AMYB01000001">
    <property type="protein sequence ID" value="OAD08025.1"/>
    <property type="molecule type" value="Genomic_DNA"/>
</dbReference>
<accession>A0A168PPH4</accession>
<dbReference type="InterPro" id="IPR017455">
    <property type="entry name" value="Znf_FYVE-rel"/>
</dbReference>
<gene>
    <name evidence="6" type="ORF">MUCCIDRAFT_19365</name>
</gene>
<protein>
    <recommendedName>
        <fullName evidence="5">FYVE-type domain-containing protein</fullName>
    </recommendedName>
</protein>
<dbReference type="GO" id="GO:1903426">
    <property type="term" value="P:regulation of reactive oxygen species biosynthetic process"/>
    <property type="evidence" value="ECO:0007669"/>
    <property type="project" value="TreeGrafter"/>
</dbReference>
<dbReference type="SUPFAM" id="SSF57903">
    <property type="entry name" value="FYVE/PHD zinc finger"/>
    <property type="match status" value="1"/>
</dbReference>
<dbReference type="GO" id="GO:0000285">
    <property type="term" value="F:1-phosphatidylinositol-3-phosphate 5-kinase activity"/>
    <property type="evidence" value="ECO:0007669"/>
    <property type="project" value="InterPro"/>
</dbReference>
<dbReference type="PANTHER" id="PTHR46715">
    <property type="entry name" value="1-PHOSPHATIDYLINOSITOL 3-PHOSPHATE 5-KINASE"/>
    <property type="match status" value="1"/>
</dbReference>
<dbReference type="SMART" id="SM00064">
    <property type="entry name" value="FYVE"/>
    <property type="match status" value="1"/>
</dbReference>
<evidence type="ECO:0000256" key="3">
    <source>
        <dbReference type="ARBA" id="ARBA00022833"/>
    </source>
</evidence>
<dbReference type="InterPro" id="IPR013083">
    <property type="entry name" value="Znf_RING/FYVE/PHD"/>
</dbReference>
<dbReference type="GO" id="GO:0032438">
    <property type="term" value="P:melanosome organization"/>
    <property type="evidence" value="ECO:0007669"/>
    <property type="project" value="TreeGrafter"/>
</dbReference>
<dbReference type="STRING" id="747725.A0A168PPH4"/>
<feature type="non-terminal residue" evidence="6">
    <location>
        <position position="60"/>
    </location>
</feature>
<comment type="caution">
    <text evidence="6">The sequence shown here is derived from an EMBL/GenBank/DDBJ whole genome shotgun (WGS) entry which is preliminary data.</text>
</comment>
<sequence length="60" mass="7158">WMPDEQCKECYKCRKPFTLLRRKHHCRTCGQIFCGRCASHVISGKLFKQKGQVRVCNFCY</sequence>
<dbReference type="PANTHER" id="PTHR46715:SF1">
    <property type="entry name" value="1-PHOSPHATIDYLINOSITOL 3-PHOSPHATE 5-KINASE"/>
    <property type="match status" value="1"/>
</dbReference>
<dbReference type="Gene3D" id="3.30.40.10">
    <property type="entry name" value="Zinc/RING finger domain, C3HC4 (zinc finger)"/>
    <property type="match status" value="1"/>
</dbReference>
<keyword evidence="1" id="KW-0479">Metal-binding</keyword>
<reference evidence="6 7" key="1">
    <citation type="submission" date="2015-06" db="EMBL/GenBank/DDBJ databases">
        <title>Expansion of signal transduction pathways in fungi by whole-genome duplication.</title>
        <authorList>
            <consortium name="DOE Joint Genome Institute"/>
            <person name="Corrochano L.M."/>
            <person name="Kuo A."/>
            <person name="Marcet-Houben M."/>
            <person name="Polaino S."/>
            <person name="Salamov A."/>
            <person name="Villalobos J.M."/>
            <person name="Alvarez M.I."/>
            <person name="Avalos J."/>
            <person name="Benito E.P."/>
            <person name="Benoit I."/>
            <person name="Burger G."/>
            <person name="Camino L.P."/>
            <person name="Canovas D."/>
            <person name="Cerda-Olmedo E."/>
            <person name="Cheng J.-F."/>
            <person name="Dominguez A."/>
            <person name="Elias M."/>
            <person name="Eslava A.P."/>
            <person name="Glaser F."/>
            <person name="Grimwood J."/>
            <person name="Gutierrez G."/>
            <person name="Heitman J."/>
            <person name="Henrissat B."/>
            <person name="Iturriaga E.A."/>
            <person name="Lang B.F."/>
            <person name="Lavin J.L."/>
            <person name="Lee S."/>
            <person name="Li W."/>
            <person name="Lindquist E."/>
            <person name="Lopez-Garcia S."/>
            <person name="Luque E.M."/>
            <person name="Marcos A.T."/>
            <person name="Martin J."/>
            <person name="Mccluskey K."/>
            <person name="Medina H.R."/>
            <person name="Miralles-Duran A."/>
            <person name="Miyazaki A."/>
            <person name="Munoz-Torres E."/>
            <person name="Oguiza J.A."/>
            <person name="Ohm R."/>
            <person name="Olmedo M."/>
            <person name="Orejas M."/>
            <person name="Ortiz-Castellanos L."/>
            <person name="Pisabarro A.G."/>
            <person name="Rodriguez-Romero J."/>
            <person name="Ruiz-Herrera J."/>
            <person name="Ruiz-Vazquez R."/>
            <person name="Sanz C."/>
            <person name="Schackwitz W."/>
            <person name="Schmutz J."/>
            <person name="Shahriari M."/>
            <person name="Shelest E."/>
            <person name="Silva-Franco F."/>
            <person name="Soanes D."/>
            <person name="Syed K."/>
            <person name="Tagua V.G."/>
            <person name="Talbot N.J."/>
            <person name="Thon M."/>
            <person name="De Vries R.P."/>
            <person name="Wiebenga A."/>
            <person name="Yadav J.S."/>
            <person name="Braun E.L."/>
            <person name="Baker S."/>
            <person name="Garre V."/>
            <person name="Horwitz B."/>
            <person name="Torres-Martinez S."/>
            <person name="Idnurm A."/>
            <person name="Herrera-Estrella A."/>
            <person name="Gabaldon T."/>
            <person name="Grigoriev I.V."/>
        </authorList>
    </citation>
    <scope>NUCLEOTIDE SEQUENCE [LARGE SCALE GENOMIC DNA]</scope>
    <source>
        <strain evidence="6 7">CBS 277.49</strain>
    </source>
</reference>
<evidence type="ECO:0000313" key="7">
    <source>
        <dbReference type="Proteomes" id="UP000077051"/>
    </source>
</evidence>
<name>A0A168PPH4_MUCCL</name>
<evidence type="ECO:0000256" key="2">
    <source>
        <dbReference type="ARBA" id="ARBA00022771"/>
    </source>
</evidence>
<dbReference type="InterPro" id="IPR000306">
    <property type="entry name" value="Znf_FYVE"/>
</dbReference>